<evidence type="ECO:0008006" key="5">
    <source>
        <dbReference type="Google" id="ProtNLM"/>
    </source>
</evidence>
<gene>
    <name evidence="3" type="ORF">KGA66_20000</name>
</gene>
<dbReference type="Pfam" id="PF03640">
    <property type="entry name" value="Lipoprotein_15"/>
    <property type="match status" value="2"/>
</dbReference>
<sequence>MSIRTLIASLAVPVGAVAVAACGSSAGTPSGAPAPPPGTSAPAGTSSPPAAGSVLVKTASVGRLGTVAVDGQGMTVYLFAADSNKPPASHCDGACAKYWPPLLAGPGSPTAQGVPASLLGTVTRSDGTKQVTLGGWPLYTYVGDHAPGDANGQGLNASGGTWWAVTSTGQKDSGSAPPPAGSSSGSTGGGYGGY</sequence>
<dbReference type="InterPro" id="IPR005297">
    <property type="entry name" value="Lipoprotein_repeat"/>
</dbReference>
<dbReference type="PROSITE" id="PS51257">
    <property type="entry name" value="PROKAR_LIPOPROTEIN"/>
    <property type="match status" value="1"/>
</dbReference>
<feature type="region of interest" description="Disordered" evidence="1">
    <location>
        <begin position="161"/>
        <end position="194"/>
    </location>
</feature>
<dbReference type="GO" id="GO:0043448">
    <property type="term" value="P:alkane catabolic process"/>
    <property type="evidence" value="ECO:0007669"/>
    <property type="project" value="TreeGrafter"/>
</dbReference>
<dbReference type="Proteomes" id="UP000677913">
    <property type="component" value="Unassembled WGS sequence"/>
</dbReference>
<feature type="signal peptide" evidence="2">
    <location>
        <begin position="1"/>
        <end position="20"/>
    </location>
</feature>
<feature type="compositionally biased region" description="Low complexity" evidence="1">
    <location>
        <begin position="40"/>
        <end position="49"/>
    </location>
</feature>
<evidence type="ECO:0000256" key="2">
    <source>
        <dbReference type="SAM" id="SignalP"/>
    </source>
</evidence>
<evidence type="ECO:0000256" key="1">
    <source>
        <dbReference type="SAM" id="MobiDB-lite"/>
    </source>
</evidence>
<dbReference type="PANTHER" id="PTHR39335:SF1">
    <property type="entry name" value="BLL4220 PROTEIN"/>
    <property type="match status" value="1"/>
</dbReference>
<feature type="chain" id="PRO_5039665415" description="Lipoprotein with Yx(FWY)xxD motif" evidence="2">
    <location>
        <begin position="21"/>
        <end position="194"/>
    </location>
</feature>
<dbReference type="AlphaFoldDB" id="A0A8J7WUF5"/>
<accession>A0A8J7WUF5</accession>
<dbReference type="EMBL" id="JAGSXH010000079">
    <property type="protein sequence ID" value="MBS2965344.1"/>
    <property type="molecule type" value="Genomic_DNA"/>
</dbReference>
<keyword evidence="4" id="KW-1185">Reference proteome</keyword>
<reference evidence="3" key="1">
    <citation type="submission" date="2021-04" db="EMBL/GenBank/DDBJ databases">
        <title>Genome based classification of Actinospica acidithermotolerans sp. nov., an actinobacterium isolated from an Indonesian hot spring.</title>
        <authorList>
            <person name="Kusuma A.B."/>
            <person name="Putra K.E."/>
            <person name="Nafisah S."/>
            <person name="Loh J."/>
            <person name="Nouioui I."/>
            <person name="Goodfellow M."/>
        </authorList>
    </citation>
    <scope>NUCLEOTIDE SEQUENCE</scope>
    <source>
        <strain evidence="3">DSM 45618</strain>
    </source>
</reference>
<proteinExistence type="predicted"/>
<name>A0A8J7WUF5_9ACTN</name>
<organism evidence="3 4">
    <name type="scientific">Actinocrinis puniceicyclus</name>
    <dbReference type="NCBI Taxonomy" id="977794"/>
    <lineage>
        <taxon>Bacteria</taxon>
        <taxon>Bacillati</taxon>
        <taxon>Actinomycetota</taxon>
        <taxon>Actinomycetes</taxon>
        <taxon>Catenulisporales</taxon>
        <taxon>Actinospicaceae</taxon>
        <taxon>Actinocrinis</taxon>
    </lineage>
</organism>
<feature type="compositionally biased region" description="Polar residues" evidence="1">
    <location>
        <begin position="161"/>
        <end position="172"/>
    </location>
</feature>
<dbReference type="PANTHER" id="PTHR39335">
    <property type="entry name" value="BLL4220 PROTEIN"/>
    <property type="match status" value="1"/>
</dbReference>
<keyword evidence="2" id="KW-0732">Signal</keyword>
<evidence type="ECO:0000313" key="4">
    <source>
        <dbReference type="Proteomes" id="UP000677913"/>
    </source>
</evidence>
<feature type="region of interest" description="Disordered" evidence="1">
    <location>
        <begin position="26"/>
        <end position="49"/>
    </location>
</feature>
<comment type="caution">
    <text evidence="3">The sequence shown here is derived from an EMBL/GenBank/DDBJ whole genome shotgun (WGS) entry which is preliminary data.</text>
</comment>
<dbReference type="RefSeq" id="WP_211469703.1">
    <property type="nucleotide sequence ID" value="NZ_JAGSXH010000079.1"/>
</dbReference>
<evidence type="ECO:0000313" key="3">
    <source>
        <dbReference type="EMBL" id="MBS2965344.1"/>
    </source>
</evidence>
<protein>
    <recommendedName>
        <fullName evidence="5">Lipoprotein with Yx(FWY)xxD motif</fullName>
    </recommendedName>
</protein>